<keyword evidence="3" id="KW-0547">Nucleotide-binding</keyword>
<sequence>MVIFERSAYLEKLKQKQNNGLIKVITGLRRCGKSFLLNTIFYNYLINEKKVDPSNVIRFAFDNEEDIEKLDKYYPEKDTLVKIGRESFVSSRKFLAFIRENTNDKEQFYLLLDEIQNLENFVRVLNSFLYKGNCDVYVTGSNSRFLSSEVDTEFNGRGDRIHLSPLSFGEYLSKSGLSETKALDEYMKFGGLPLVELQPNEESKIQQATSIYRETYLKDLQLRHPRANHTQLEDTFKVLSSMISTPINPTKIENTFRSVYRLKATNDAVSEYIRWFEDAFLCKRVFRYDIKGRQYIGTPYKIYFEDIGIRNAALDFKEIDETDLIENIVYNELRFRGFRVDVGVVKVKEKTDRVDKNNKPIYADCDTEVDFVASRNGKNYYIQVALEISSSEKKEQEYKSLRNIDESFKKAIIVKNGGKYYYTNEGFLRINLLDFLLNPDSLDW</sequence>
<reference evidence="3" key="1">
    <citation type="submission" date="2020-10" db="EMBL/GenBank/DDBJ databases">
        <authorList>
            <person name="Gilroy R."/>
        </authorList>
    </citation>
    <scope>NUCLEOTIDE SEQUENCE</scope>
    <source>
        <strain evidence="3">17113</strain>
    </source>
</reference>
<dbReference type="Pfam" id="PF13635">
    <property type="entry name" value="DUF4143"/>
    <property type="match status" value="1"/>
</dbReference>
<dbReference type="PANTHER" id="PTHR33295">
    <property type="entry name" value="ATPASE"/>
    <property type="match status" value="1"/>
</dbReference>
<dbReference type="Proteomes" id="UP000823634">
    <property type="component" value="Unassembled WGS sequence"/>
</dbReference>
<evidence type="ECO:0000313" key="4">
    <source>
        <dbReference type="Proteomes" id="UP000823634"/>
    </source>
</evidence>
<evidence type="ECO:0000259" key="2">
    <source>
        <dbReference type="Pfam" id="PF13635"/>
    </source>
</evidence>
<dbReference type="Pfam" id="PF13173">
    <property type="entry name" value="AAA_14"/>
    <property type="match status" value="1"/>
</dbReference>
<protein>
    <submittedName>
        <fullName evidence="3">ATP-binding protein</fullName>
    </submittedName>
</protein>
<dbReference type="InterPro" id="IPR025420">
    <property type="entry name" value="DUF4143"/>
</dbReference>
<dbReference type="SUPFAM" id="SSF52540">
    <property type="entry name" value="P-loop containing nucleoside triphosphate hydrolases"/>
    <property type="match status" value="1"/>
</dbReference>
<evidence type="ECO:0000259" key="1">
    <source>
        <dbReference type="Pfam" id="PF13173"/>
    </source>
</evidence>
<reference evidence="3" key="2">
    <citation type="journal article" date="2021" name="PeerJ">
        <title>Extensive microbial diversity within the chicken gut microbiome revealed by metagenomics and culture.</title>
        <authorList>
            <person name="Gilroy R."/>
            <person name="Ravi A."/>
            <person name="Getino M."/>
            <person name="Pursley I."/>
            <person name="Horton D.L."/>
            <person name="Alikhan N.F."/>
            <person name="Baker D."/>
            <person name="Gharbi K."/>
            <person name="Hall N."/>
            <person name="Watson M."/>
            <person name="Adriaenssens E.M."/>
            <person name="Foster-Nyarko E."/>
            <person name="Jarju S."/>
            <person name="Secka A."/>
            <person name="Antonio M."/>
            <person name="Oren A."/>
            <person name="Chaudhuri R.R."/>
            <person name="La Ragione R."/>
            <person name="Hildebrand F."/>
            <person name="Pallen M.J."/>
        </authorList>
    </citation>
    <scope>NUCLEOTIDE SEQUENCE</scope>
    <source>
        <strain evidence="3">17113</strain>
    </source>
</reference>
<comment type="caution">
    <text evidence="3">The sequence shown here is derived from an EMBL/GenBank/DDBJ whole genome shotgun (WGS) entry which is preliminary data.</text>
</comment>
<dbReference type="InterPro" id="IPR041682">
    <property type="entry name" value="AAA_14"/>
</dbReference>
<name>A0A9D9DF55_9FIRM</name>
<gene>
    <name evidence="3" type="ORF">IAC61_02425</name>
</gene>
<evidence type="ECO:0000313" key="3">
    <source>
        <dbReference type="EMBL" id="MBO8426161.1"/>
    </source>
</evidence>
<proteinExistence type="predicted"/>
<keyword evidence="3" id="KW-0067">ATP-binding</keyword>
<dbReference type="InterPro" id="IPR027417">
    <property type="entry name" value="P-loop_NTPase"/>
</dbReference>
<feature type="domain" description="DUF4143" evidence="2">
    <location>
        <begin position="218"/>
        <end position="384"/>
    </location>
</feature>
<dbReference type="Gene3D" id="3.40.50.300">
    <property type="entry name" value="P-loop containing nucleotide triphosphate hydrolases"/>
    <property type="match status" value="1"/>
</dbReference>
<dbReference type="GO" id="GO:0005524">
    <property type="term" value="F:ATP binding"/>
    <property type="evidence" value="ECO:0007669"/>
    <property type="project" value="UniProtKB-KW"/>
</dbReference>
<dbReference type="EMBL" id="JADINA010000019">
    <property type="protein sequence ID" value="MBO8426161.1"/>
    <property type="molecule type" value="Genomic_DNA"/>
</dbReference>
<dbReference type="AlphaFoldDB" id="A0A9D9DF55"/>
<dbReference type="PANTHER" id="PTHR33295:SF18">
    <property type="entry name" value="AAA+ ATPASE DOMAIN-CONTAINING PROTEIN"/>
    <property type="match status" value="1"/>
</dbReference>
<organism evidence="3 4">
    <name type="scientific">Candidatus Alloenteromonas pullistercoris</name>
    <dbReference type="NCBI Taxonomy" id="2840785"/>
    <lineage>
        <taxon>Bacteria</taxon>
        <taxon>Bacillati</taxon>
        <taxon>Bacillota</taxon>
        <taxon>Bacillota incertae sedis</taxon>
        <taxon>Candidatus Alloenteromonas</taxon>
    </lineage>
</organism>
<accession>A0A9D9DF55</accession>
<feature type="domain" description="AAA" evidence="1">
    <location>
        <begin position="22"/>
        <end position="172"/>
    </location>
</feature>